<evidence type="ECO:0000256" key="2">
    <source>
        <dbReference type="ARBA" id="ARBA00022737"/>
    </source>
</evidence>
<dbReference type="Pfam" id="PF13855">
    <property type="entry name" value="LRR_8"/>
    <property type="match status" value="1"/>
</dbReference>
<evidence type="ECO:0000313" key="4">
    <source>
        <dbReference type="EMBL" id="PNS17198.1"/>
    </source>
</evidence>
<dbReference type="PANTHER" id="PTHR48051">
    <property type="match status" value="1"/>
</dbReference>
<dbReference type="SMART" id="SM00369">
    <property type="entry name" value="LRR_TYP"/>
    <property type="match status" value="9"/>
</dbReference>
<dbReference type="OrthoDB" id="676979at2759"/>
<dbReference type="InterPro" id="IPR050216">
    <property type="entry name" value="LRR_domain-containing"/>
</dbReference>
<feature type="compositionally biased region" description="Polar residues" evidence="3">
    <location>
        <begin position="173"/>
        <end position="183"/>
    </location>
</feature>
<feature type="compositionally biased region" description="Polar residues" evidence="3">
    <location>
        <begin position="143"/>
        <end position="162"/>
    </location>
</feature>
<dbReference type="SMART" id="SM00364">
    <property type="entry name" value="LRR_BAC"/>
    <property type="match status" value="6"/>
</dbReference>
<feature type="compositionally biased region" description="Polar residues" evidence="3">
    <location>
        <begin position="235"/>
        <end position="266"/>
    </location>
</feature>
<dbReference type="InterPro" id="IPR032675">
    <property type="entry name" value="LRR_dom_sf"/>
</dbReference>
<dbReference type="Proteomes" id="UP000243797">
    <property type="component" value="Unassembled WGS sequence"/>
</dbReference>
<dbReference type="GO" id="GO:0005737">
    <property type="term" value="C:cytoplasm"/>
    <property type="evidence" value="ECO:0007669"/>
    <property type="project" value="TreeGrafter"/>
</dbReference>
<proteinExistence type="predicted"/>
<organism evidence="4 5">
    <name type="scientific">Sphaceloma murrayae</name>
    <dbReference type="NCBI Taxonomy" id="2082308"/>
    <lineage>
        <taxon>Eukaryota</taxon>
        <taxon>Fungi</taxon>
        <taxon>Dikarya</taxon>
        <taxon>Ascomycota</taxon>
        <taxon>Pezizomycotina</taxon>
        <taxon>Dothideomycetes</taxon>
        <taxon>Dothideomycetidae</taxon>
        <taxon>Myriangiales</taxon>
        <taxon>Elsinoaceae</taxon>
        <taxon>Sphaceloma</taxon>
    </lineage>
</organism>
<dbReference type="Pfam" id="PF00560">
    <property type="entry name" value="LRR_1"/>
    <property type="match status" value="2"/>
</dbReference>
<feature type="compositionally biased region" description="Low complexity" evidence="3">
    <location>
        <begin position="32"/>
        <end position="45"/>
    </location>
</feature>
<feature type="region of interest" description="Disordered" evidence="3">
    <location>
        <begin position="1"/>
        <end position="380"/>
    </location>
</feature>
<keyword evidence="1" id="KW-0433">Leucine-rich repeat</keyword>
<reference evidence="4 5" key="1">
    <citation type="submission" date="2017-06" db="EMBL/GenBank/DDBJ databases">
        <title>Draft genome sequence of a variant of Elsinoe murrayae.</title>
        <authorList>
            <person name="Cheng Q."/>
        </authorList>
    </citation>
    <scope>NUCLEOTIDE SEQUENCE [LARGE SCALE GENOMIC DNA]</scope>
    <source>
        <strain evidence="4 5">CQ-2017a</strain>
    </source>
</reference>
<gene>
    <name evidence="4" type="ORF">CAC42_7252</name>
</gene>
<evidence type="ECO:0000313" key="5">
    <source>
        <dbReference type="Proteomes" id="UP000243797"/>
    </source>
</evidence>
<protein>
    <submittedName>
        <fullName evidence="4">Leucine-rich repeat-containing protein 40</fullName>
    </submittedName>
</protein>
<dbReference type="PROSITE" id="PS51450">
    <property type="entry name" value="LRR"/>
    <property type="match status" value="2"/>
</dbReference>
<feature type="compositionally biased region" description="Polar residues" evidence="3">
    <location>
        <begin position="358"/>
        <end position="368"/>
    </location>
</feature>
<evidence type="ECO:0000256" key="1">
    <source>
        <dbReference type="ARBA" id="ARBA00022614"/>
    </source>
</evidence>
<name>A0A2K1QQ16_9PEZI</name>
<dbReference type="EMBL" id="NKHZ01000052">
    <property type="protein sequence ID" value="PNS17198.1"/>
    <property type="molecule type" value="Genomic_DNA"/>
</dbReference>
<evidence type="ECO:0000256" key="3">
    <source>
        <dbReference type="SAM" id="MobiDB-lite"/>
    </source>
</evidence>
<sequence>MDYSRGPASPVKSALPRMSKLPTPQPSRTSTAPAAAPPANAVNVAKPLSRLTSPTKPVSTIKPPSSARRVSGIPPPTGLSARPSSSQAVRPTSPSKHPQSKQPVPSSGFGVIKGARQRPKSVQIGPSYGNRVEDANDRLGALSSFSLSRRGTQEPNSPSPASSPFIPDATPQPHKSSGPSLSDRTIESLSKLPGTPASDCRRSGVFRPESPMAISPMAPPARPASALSAPKRSSGTVPSRTSMRPSSPIKNTLSGTSQRNTTTGYPTPSVGRRSISATIPRSQNTSQRSGVSTLKSASATPQPPRSTNPGRQVVKPSLGPSSTARAVPLRAKLTSQSTASARVSPRKLSSEMPGADSANMSDQENTIGSPPDLEKVPEPSSSRFRAAIEKAKAAYRTTKTEIAGEERLKSDYDLYTDPFNQRPKDDRNEILRARLDKARREGKLNISSLELEGVPDLVLRMYDASDMADSGIAWHETVDLSVVNGADNAITSFSAELFPDVDPEAAVHDDNIKATVFAGVERMDFRGNQLITLPPGLRHLTRLTNINLSRNQLGNSAFEVLTQLPNLKELHLASNNLGGFLSQNLKKLVNLELLDVSDNRILNIPDSIHELSKLRILNASKNQLTGVPMDALEGLPLTELDVSGNALVGALFPFSVSSLQALQQLNVADNSLASLAFSESVSLPNIRILKVSNNRMVNLPDISGWSELVTLAAGGNKFNQLPQGFVALKQIRHADFTSNEMTRIDERVALMDSLESLVLAANPLVERRFLTMSAESIKRALRPRVEQDMPTSKSVRSSDSFVDEAIDVRSPEEESSPFKISPTGALDLTAQGLVDDDADGLRSLLGQNDVRRLSLPRNKLSIIPYELSLAQNMTHLDLSMCQLSGAYLEERLSLPMLQELQLSGNNLVSFEPLILFLNAPYLQQLDVSNNRLTGELPPLRHSFGHLKRLYAADNKIEVISSESLRGLETAVLARNSLRNLPADVGLLWFEGLRQFEISSNYFRVPNHETLSKGTEAVLSYLRTKIPSYEGDDETF</sequence>
<dbReference type="InterPro" id="IPR001611">
    <property type="entry name" value="Leu-rich_rpt"/>
</dbReference>
<dbReference type="SUPFAM" id="SSF52058">
    <property type="entry name" value="L domain-like"/>
    <property type="match status" value="2"/>
</dbReference>
<dbReference type="Gene3D" id="3.80.10.10">
    <property type="entry name" value="Ribonuclease Inhibitor"/>
    <property type="match status" value="2"/>
</dbReference>
<dbReference type="STRING" id="2082308.A0A2K1QQ16"/>
<dbReference type="InterPro" id="IPR003591">
    <property type="entry name" value="Leu-rich_rpt_typical-subtyp"/>
</dbReference>
<feature type="compositionally biased region" description="Low complexity" evidence="3">
    <location>
        <begin position="223"/>
        <end position="234"/>
    </location>
</feature>
<accession>A0A2K1QQ16</accession>
<dbReference type="AlphaFoldDB" id="A0A2K1QQ16"/>
<feature type="compositionally biased region" description="Polar residues" evidence="3">
    <location>
        <begin position="82"/>
        <end position="105"/>
    </location>
</feature>
<comment type="caution">
    <text evidence="4">The sequence shown here is derived from an EMBL/GenBank/DDBJ whole genome shotgun (WGS) entry which is preliminary data.</text>
</comment>
<keyword evidence="2" id="KW-0677">Repeat</keyword>
<keyword evidence="5" id="KW-1185">Reference proteome</keyword>
<feature type="compositionally biased region" description="Polar residues" evidence="3">
    <location>
        <begin position="275"/>
        <end position="300"/>
    </location>
</feature>
<dbReference type="PANTHER" id="PTHR48051:SF54">
    <property type="entry name" value="LEUCINE-RICH REPEAT-CONTAINING PROTEIN"/>
    <property type="match status" value="1"/>
</dbReference>
<dbReference type="InParanoid" id="A0A2K1QQ16"/>